<dbReference type="GO" id="GO:0047553">
    <property type="term" value="F:2-oxoglutarate synthase activity"/>
    <property type="evidence" value="ECO:0007669"/>
    <property type="project" value="UniProtKB-EC"/>
</dbReference>
<name>A0ABS4JVL3_9FIRM</name>
<dbReference type="InterPro" id="IPR002869">
    <property type="entry name" value="Pyrv_flavodox_OxRed_cen"/>
</dbReference>
<dbReference type="EMBL" id="JAGGLG010000030">
    <property type="protein sequence ID" value="MBP2019550.1"/>
    <property type="molecule type" value="Genomic_DNA"/>
</dbReference>
<dbReference type="PANTHER" id="PTHR42730">
    <property type="entry name" value="2-OXOGLUTARATE SYNTHASE SUBUNIT KORC"/>
    <property type="match status" value="1"/>
</dbReference>
<reference evidence="3 4" key="1">
    <citation type="submission" date="2021-03" db="EMBL/GenBank/DDBJ databases">
        <title>Genomic Encyclopedia of Type Strains, Phase IV (KMG-IV): sequencing the most valuable type-strain genomes for metagenomic binning, comparative biology and taxonomic classification.</title>
        <authorList>
            <person name="Goeker M."/>
        </authorList>
    </citation>
    <scope>NUCLEOTIDE SEQUENCE [LARGE SCALE GENOMIC DNA]</scope>
    <source>
        <strain evidence="3 4">DSM 27138</strain>
    </source>
</reference>
<protein>
    <submittedName>
        <fullName evidence="3">2-oxoglutarate ferredoxin oxidoreductase subunit gamma</fullName>
        <ecNumber evidence="3">1.2.7.3</ecNumber>
    </submittedName>
</protein>
<sequence length="172" mass="18310">MKQIMLTGSGGQGMILAGIILAKAGIRDGYEVTQTQSYGPEARGGASRAEVILDVEPIDFPKVTQADVVLAMTQEAAEKFHTKLRPGGTLIADPLYVHTVPAVDGQVHRVEITRLAREATGRPITANIVALGALNRICRLVSDEALVDAVLESVPRGTEEVNRKALEAGMRA</sequence>
<evidence type="ECO:0000313" key="3">
    <source>
        <dbReference type="EMBL" id="MBP2019550.1"/>
    </source>
</evidence>
<dbReference type="SUPFAM" id="SSF53323">
    <property type="entry name" value="Pyruvate-ferredoxin oxidoreductase, PFOR, domain III"/>
    <property type="match status" value="1"/>
</dbReference>
<gene>
    <name evidence="3" type="ORF">J2Z79_002992</name>
</gene>
<dbReference type="InterPro" id="IPR052554">
    <property type="entry name" value="2-oxoglutarate_synth_KorC"/>
</dbReference>
<keyword evidence="1 3" id="KW-0560">Oxidoreductase</keyword>
<dbReference type="RefSeq" id="WP_342589504.1">
    <property type="nucleotide sequence ID" value="NZ_JAGGLG010000030.1"/>
</dbReference>
<dbReference type="Proteomes" id="UP001519289">
    <property type="component" value="Unassembled WGS sequence"/>
</dbReference>
<evidence type="ECO:0000256" key="1">
    <source>
        <dbReference type="ARBA" id="ARBA00023002"/>
    </source>
</evidence>
<accession>A0ABS4JVL3</accession>
<dbReference type="Gene3D" id="3.40.920.10">
    <property type="entry name" value="Pyruvate-ferredoxin oxidoreductase, PFOR, domain III"/>
    <property type="match status" value="1"/>
</dbReference>
<evidence type="ECO:0000259" key="2">
    <source>
        <dbReference type="Pfam" id="PF01558"/>
    </source>
</evidence>
<dbReference type="Pfam" id="PF01558">
    <property type="entry name" value="POR"/>
    <property type="match status" value="1"/>
</dbReference>
<dbReference type="InterPro" id="IPR019752">
    <property type="entry name" value="Pyrv/ketoisovalerate_OxRed_cat"/>
</dbReference>
<proteinExistence type="predicted"/>
<keyword evidence="4" id="KW-1185">Reference proteome</keyword>
<comment type="caution">
    <text evidence="3">The sequence shown here is derived from an EMBL/GenBank/DDBJ whole genome shotgun (WGS) entry which is preliminary data.</text>
</comment>
<feature type="domain" description="Pyruvate/ketoisovalerate oxidoreductase catalytic" evidence="2">
    <location>
        <begin position="10"/>
        <end position="170"/>
    </location>
</feature>
<dbReference type="PANTHER" id="PTHR42730:SF1">
    <property type="entry name" value="2-OXOGLUTARATE SYNTHASE SUBUNIT KORC"/>
    <property type="match status" value="1"/>
</dbReference>
<evidence type="ECO:0000313" key="4">
    <source>
        <dbReference type="Proteomes" id="UP001519289"/>
    </source>
</evidence>
<organism evidence="3 4">
    <name type="scientific">Symbiobacterium terraclitae</name>
    <dbReference type="NCBI Taxonomy" id="557451"/>
    <lineage>
        <taxon>Bacteria</taxon>
        <taxon>Bacillati</taxon>
        <taxon>Bacillota</taxon>
        <taxon>Clostridia</taxon>
        <taxon>Eubacteriales</taxon>
        <taxon>Symbiobacteriaceae</taxon>
        <taxon>Symbiobacterium</taxon>
    </lineage>
</organism>
<dbReference type="EC" id="1.2.7.3" evidence="3"/>